<dbReference type="Gene3D" id="3.30.70.360">
    <property type="match status" value="1"/>
</dbReference>
<dbReference type="PIRSF" id="PIRSF005962">
    <property type="entry name" value="Pept_M20D_amidohydro"/>
    <property type="match status" value="1"/>
</dbReference>
<gene>
    <name evidence="3" type="ORF">AB4Y30_13095</name>
</gene>
<dbReference type="SUPFAM" id="SSF55031">
    <property type="entry name" value="Bacterial exopeptidase dimerisation domain"/>
    <property type="match status" value="1"/>
</dbReference>
<dbReference type="GO" id="GO:0016787">
    <property type="term" value="F:hydrolase activity"/>
    <property type="evidence" value="ECO:0007669"/>
    <property type="project" value="InterPro"/>
</dbReference>
<dbReference type="AlphaFoldDB" id="A0AB39HIN6"/>
<proteinExistence type="predicted"/>
<feature type="binding site" evidence="1">
    <location>
        <position position="88"/>
    </location>
    <ligand>
        <name>Mn(2+)</name>
        <dbReference type="ChEBI" id="CHEBI:29035"/>
        <label>2</label>
    </ligand>
</feature>
<comment type="cofactor">
    <cofactor evidence="1">
        <name>Mn(2+)</name>
        <dbReference type="ChEBI" id="CHEBI:29035"/>
    </cofactor>
    <text evidence="1">The Mn(2+) ion enhances activity.</text>
</comment>
<dbReference type="PANTHER" id="PTHR11014:SF122">
    <property type="entry name" value="AMIDOHYDROLASE AMHX"/>
    <property type="match status" value="1"/>
</dbReference>
<dbReference type="CDD" id="cd08018">
    <property type="entry name" value="M20_Acy1_amhX-like"/>
    <property type="match status" value="1"/>
</dbReference>
<dbReference type="RefSeq" id="WP_368652683.1">
    <property type="nucleotide sequence ID" value="NZ_CP162599.1"/>
</dbReference>
<dbReference type="EMBL" id="CP162599">
    <property type="protein sequence ID" value="XDK31959.1"/>
    <property type="molecule type" value="Genomic_DNA"/>
</dbReference>
<feature type="binding site" evidence="1">
    <location>
        <position position="124"/>
    </location>
    <ligand>
        <name>Mn(2+)</name>
        <dbReference type="ChEBI" id="CHEBI:29035"/>
        <label>2</label>
    </ligand>
</feature>
<dbReference type="InterPro" id="IPR017439">
    <property type="entry name" value="Amidohydrolase"/>
</dbReference>
<name>A0AB39HIN6_9BACI</name>
<keyword evidence="1" id="KW-0464">Manganese</keyword>
<feature type="binding site" evidence="1">
    <location>
        <position position="148"/>
    </location>
    <ligand>
        <name>Mn(2+)</name>
        <dbReference type="ChEBI" id="CHEBI:29035"/>
        <label>2</label>
    </ligand>
</feature>
<protein>
    <submittedName>
        <fullName evidence="3">M20 peptidase aminoacylase family protein</fullName>
    </submittedName>
</protein>
<evidence type="ECO:0000259" key="2">
    <source>
        <dbReference type="Pfam" id="PF07687"/>
    </source>
</evidence>
<dbReference type="GO" id="GO:0046872">
    <property type="term" value="F:metal ion binding"/>
    <property type="evidence" value="ECO:0007669"/>
    <property type="project" value="UniProtKB-KW"/>
</dbReference>
<reference evidence="3" key="1">
    <citation type="submission" date="2024-07" db="EMBL/GenBank/DDBJ databases">
        <title>Halotolerant mesophilic bacterium Ornithinibacillus sp. 4-3, sp. nov., isolated from soil.</title>
        <authorList>
            <person name="Sidarenka A.V."/>
            <person name="Guliayeva D.E."/>
            <person name="Leanovich S.I."/>
            <person name="Hileuskaya K.S."/>
            <person name="Akhremchuk A.E."/>
            <person name="Sikolenko M.A."/>
            <person name="Valentovich L.N."/>
        </authorList>
    </citation>
    <scope>NUCLEOTIDE SEQUENCE</scope>
    <source>
        <strain evidence="3">4-3</strain>
    </source>
</reference>
<dbReference type="Pfam" id="PF07687">
    <property type="entry name" value="M20_dimer"/>
    <property type="match status" value="1"/>
</dbReference>
<dbReference type="NCBIfam" id="TIGR01891">
    <property type="entry name" value="amidohydrolases"/>
    <property type="match status" value="1"/>
</dbReference>
<dbReference type="Gene3D" id="3.40.630.10">
    <property type="entry name" value="Zn peptidases"/>
    <property type="match status" value="1"/>
</dbReference>
<feature type="binding site" evidence="1">
    <location>
        <position position="90"/>
    </location>
    <ligand>
        <name>Mn(2+)</name>
        <dbReference type="ChEBI" id="CHEBI:29035"/>
        <label>2</label>
    </ligand>
</feature>
<dbReference type="InterPro" id="IPR036264">
    <property type="entry name" value="Bact_exopeptidase_dim_dom"/>
</dbReference>
<dbReference type="InterPro" id="IPR037484">
    <property type="entry name" value="AmhX-like"/>
</dbReference>
<dbReference type="SUPFAM" id="SSF53187">
    <property type="entry name" value="Zn-dependent exopeptidases"/>
    <property type="match status" value="1"/>
</dbReference>
<dbReference type="Pfam" id="PF01546">
    <property type="entry name" value="Peptidase_M20"/>
    <property type="match status" value="1"/>
</dbReference>
<evidence type="ECO:0000313" key="3">
    <source>
        <dbReference type="EMBL" id="XDK31959.1"/>
    </source>
</evidence>
<organism evidence="3">
    <name type="scientific">Ornithinibacillus sp. 4-3</name>
    <dbReference type="NCBI Taxonomy" id="3231488"/>
    <lineage>
        <taxon>Bacteria</taxon>
        <taxon>Bacillati</taxon>
        <taxon>Bacillota</taxon>
        <taxon>Bacilli</taxon>
        <taxon>Bacillales</taxon>
        <taxon>Bacillaceae</taxon>
        <taxon>Ornithinibacillus</taxon>
    </lineage>
</organism>
<dbReference type="InterPro" id="IPR011650">
    <property type="entry name" value="Peptidase_M20_dimer"/>
</dbReference>
<sequence>MTTQAFSDRLQDIFTHLHKHPELSWEEYETTAYIKKLVEPYSCKVTTFEDIPGLVVEIGTGKPVIGIRADMDALWQEVDGEFKANHSCGHDAHMTIVIGALLHMLENGAPEKGTFRFIFQPAEEKGGGALALVERGVADDLDYFYGMHLRPIEELRHGQFAPALQHGSARTVRGTIKGEDAHGARPHLNANAILVGTEFFQMLNNMYLNPLVPHSAKMTSFQAGGKSTNIIPGNATFALDMRAQTNEAMDQLVEKVEGIAKTLAVHHGIEIDLDFSAHLPAAVINDDATSLLRDAIVETVGEEQLAPMVVTTGGDDFHFFTIKRPHIKATMLAVGCDLSPGLHHAQMTFNHEILPQAVEVMINALIRTAKLDA</sequence>
<feature type="binding site" evidence="1">
    <location>
        <position position="343"/>
    </location>
    <ligand>
        <name>Mn(2+)</name>
        <dbReference type="ChEBI" id="CHEBI:29035"/>
        <label>2</label>
    </ligand>
</feature>
<evidence type="ECO:0000256" key="1">
    <source>
        <dbReference type="PIRSR" id="PIRSR005962-1"/>
    </source>
</evidence>
<accession>A0AB39HIN6</accession>
<keyword evidence="1" id="KW-0479">Metal-binding</keyword>
<dbReference type="InterPro" id="IPR002933">
    <property type="entry name" value="Peptidase_M20"/>
</dbReference>
<dbReference type="PANTHER" id="PTHR11014">
    <property type="entry name" value="PEPTIDASE M20 FAMILY MEMBER"/>
    <property type="match status" value="1"/>
</dbReference>
<feature type="domain" description="Peptidase M20 dimerisation" evidence="2">
    <location>
        <begin position="169"/>
        <end position="266"/>
    </location>
</feature>